<dbReference type="PATRIC" id="fig|1341683.3.peg.156"/>
<dbReference type="InterPro" id="IPR007621">
    <property type="entry name" value="TPM_dom"/>
</dbReference>
<dbReference type="Pfam" id="PF04536">
    <property type="entry name" value="TPM_phosphatase"/>
    <property type="match status" value="1"/>
</dbReference>
<dbReference type="PANTHER" id="PTHR30373:SF8">
    <property type="entry name" value="BLL7265 PROTEIN"/>
    <property type="match status" value="1"/>
</dbReference>
<protein>
    <recommendedName>
        <fullName evidence="1">TPM domain-containing protein</fullName>
    </recommendedName>
</protein>
<sequence length="186" mass="21630">MVIQLKRTAHIVTSERSLPASRSLRRWLKHLFYVSMRSEYFSVKDRAQITRMVQQAELGHSGEIQVVIETKLPSHLAYRYTTYSRACQLFAELGVWDTALNSGVLLYLNLCERRIELLFDRGLQQAASQEMWNQICNQMIELIQHEQYLKAIQIGVQQIGKILQYFYAQQPVVTNVNELGDEPILL</sequence>
<organism evidence="2 3">
    <name type="scientific">Acinetobacter brisouii CIP 110357</name>
    <dbReference type="NCBI Taxonomy" id="1341683"/>
    <lineage>
        <taxon>Bacteria</taxon>
        <taxon>Pseudomonadati</taxon>
        <taxon>Pseudomonadota</taxon>
        <taxon>Gammaproteobacteria</taxon>
        <taxon>Moraxellales</taxon>
        <taxon>Moraxellaceae</taxon>
        <taxon>Acinetobacter</taxon>
    </lineage>
</organism>
<evidence type="ECO:0000313" key="2">
    <source>
        <dbReference type="EMBL" id="ESK53048.1"/>
    </source>
</evidence>
<keyword evidence="3" id="KW-1185">Reference proteome</keyword>
<dbReference type="Proteomes" id="UP000018418">
    <property type="component" value="Unassembled WGS sequence"/>
</dbReference>
<dbReference type="AlphaFoldDB" id="V2UEP1"/>
<name>V2UEP1_9GAMM</name>
<dbReference type="OrthoDB" id="5683663at2"/>
<dbReference type="PANTHER" id="PTHR30373">
    <property type="entry name" value="UPF0603 PROTEIN YGCG"/>
    <property type="match status" value="1"/>
</dbReference>
<dbReference type="RefSeq" id="WP_004899033.1">
    <property type="nucleotide sequence ID" value="NZ_BBTI01000003.1"/>
</dbReference>
<dbReference type="STRING" id="396323.VH98_01065"/>
<feature type="domain" description="TPM" evidence="1">
    <location>
        <begin position="38"/>
        <end position="161"/>
    </location>
</feature>
<gene>
    <name evidence="2" type="ORF">P255_00158</name>
</gene>
<proteinExistence type="predicted"/>
<dbReference type="Gene3D" id="3.10.310.50">
    <property type="match status" value="1"/>
</dbReference>
<accession>V2UEP1</accession>
<evidence type="ECO:0000259" key="1">
    <source>
        <dbReference type="Pfam" id="PF04536"/>
    </source>
</evidence>
<dbReference type="EMBL" id="AYEU01000001">
    <property type="protein sequence ID" value="ESK53048.1"/>
    <property type="molecule type" value="Genomic_DNA"/>
</dbReference>
<reference evidence="2 3" key="1">
    <citation type="submission" date="2013-10" db="EMBL/GenBank/DDBJ databases">
        <title>The Genome Sequence of Acinetobacter brisouii CIP 110357.</title>
        <authorList>
            <consortium name="The Broad Institute Genomics Platform"/>
            <consortium name="The Broad Institute Genome Sequencing Center for Infectious Disease"/>
            <person name="Cerqueira G."/>
            <person name="Feldgarden M."/>
            <person name="Courvalin P."/>
            <person name="Grillot-Courvalin C."/>
            <person name="Clermont D."/>
            <person name="Rocha E."/>
            <person name="Yoon E.-J."/>
            <person name="Nemec A."/>
            <person name="Young S.K."/>
            <person name="Zeng Q."/>
            <person name="Gargeya S."/>
            <person name="Fitzgerald M."/>
            <person name="Abouelleil A."/>
            <person name="Alvarado L."/>
            <person name="Berlin A.M."/>
            <person name="Chapman S.B."/>
            <person name="Gainer-Dewar J."/>
            <person name="Goldberg J."/>
            <person name="Gnerre S."/>
            <person name="Griggs A."/>
            <person name="Gujja S."/>
            <person name="Hansen M."/>
            <person name="Howarth C."/>
            <person name="Imamovic A."/>
            <person name="Ireland A."/>
            <person name="Larimer J."/>
            <person name="McCowan C."/>
            <person name="Murphy C."/>
            <person name="Pearson M."/>
            <person name="Poon T.W."/>
            <person name="Priest M."/>
            <person name="Roberts A."/>
            <person name="Saif S."/>
            <person name="Shea T."/>
            <person name="Sykes S."/>
            <person name="Wortman J."/>
            <person name="Nusbaum C."/>
            <person name="Birren B."/>
        </authorList>
    </citation>
    <scope>NUCLEOTIDE SEQUENCE [LARGE SCALE GENOMIC DNA]</scope>
    <source>
        <strain evidence="2 3">CIP 110357</strain>
    </source>
</reference>
<dbReference type="HOGENOM" id="CLU_086382_1_0_6"/>
<evidence type="ECO:0000313" key="3">
    <source>
        <dbReference type="Proteomes" id="UP000018418"/>
    </source>
</evidence>
<comment type="caution">
    <text evidence="2">The sequence shown here is derived from an EMBL/GenBank/DDBJ whole genome shotgun (WGS) entry which is preliminary data.</text>
</comment>